<feature type="coiled-coil region" evidence="1">
    <location>
        <begin position="40"/>
        <end position="100"/>
    </location>
</feature>
<dbReference type="Proteomes" id="UP000663852">
    <property type="component" value="Unassembled WGS sequence"/>
</dbReference>
<dbReference type="EMBL" id="CAJNOJ010000016">
    <property type="protein sequence ID" value="CAF0821246.1"/>
    <property type="molecule type" value="Genomic_DNA"/>
</dbReference>
<sequence>MANYLCEEKSSCANFQSAICLHCNLRLCLSHIAEHNKLIYSNVEDLSEELNATSQQLKETSEKSRIIFNDALSALEDWRRKQLERAEDIYKQQLETINVQRQFAEQFCQQLTQRLDQDVQQQLNQIKIQQNVSVGVLNFIRQTIQNVHNESTKLTDVFAALPKIGWERSPSSSIATDIRKISSTTTTHSSSETATKQCLPFRRLVQMFSNLSSIEQSRKDIDQHIRSQGPNFRLPILVCSFLDAWYRKAKLNQKVLLLNEYVLTIRKYLANRTNEYDILYGIQGFFYYIKSTSNKKKRLNASIFDKNQQGDVPAQCMMTFLLQFFINHHCITGKFIRDWYHNKHKNPYRGFTTAKQLARSFMQSITSELIGKDVRTVSISTMDAERMEIKVEPSNEYVEET</sequence>
<keyword evidence="1" id="KW-0175">Coiled coil</keyword>
<proteinExistence type="predicted"/>
<dbReference type="OrthoDB" id="10010281at2759"/>
<protein>
    <submittedName>
        <fullName evidence="2">Uncharacterized protein</fullName>
    </submittedName>
</protein>
<dbReference type="AlphaFoldDB" id="A0A813U587"/>
<reference evidence="2" key="1">
    <citation type="submission" date="2021-02" db="EMBL/GenBank/DDBJ databases">
        <authorList>
            <person name="Nowell W R."/>
        </authorList>
    </citation>
    <scope>NUCLEOTIDE SEQUENCE</scope>
</reference>
<name>A0A813U587_ADIRI</name>
<evidence type="ECO:0000313" key="2">
    <source>
        <dbReference type="EMBL" id="CAF0821246.1"/>
    </source>
</evidence>
<comment type="caution">
    <text evidence="2">The sequence shown here is derived from an EMBL/GenBank/DDBJ whole genome shotgun (WGS) entry which is preliminary data.</text>
</comment>
<accession>A0A813U587</accession>
<organism evidence="2 3">
    <name type="scientific">Adineta ricciae</name>
    <name type="common">Rotifer</name>
    <dbReference type="NCBI Taxonomy" id="249248"/>
    <lineage>
        <taxon>Eukaryota</taxon>
        <taxon>Metazoa</taxon>
        <taxon>Spiralia</taxon>
        <taxon>Gnathifera</taxon>
        <taxon>Rotifera</taxon>
        <taxon>Eurotatoria</taxon>
        <taxon>Bdelloidea</taxon>
        <taxon>Adinetida</taxon>
        <taxon>Adinetidae</taxon>
        <taxon>Adineta</taxon>
    </lineage>
</organism>
<evidence type="ECO:0000256" key="1">
    <source>
        <dbReference type="SAM" id="Coils"/>
    </source>
</evidence>
<evidence type="ECO:0000313" key="3">
    <source>
        <dbReference type="Proteomes" id="UP000663852"/>
    </source>
</evidence>
<gene>
    <name evidence="2" type="ORF">EDS130_LOCUS5867</name>
</gene>